<dbReference type="EMBL" id="WSLF01000004">
    <property type="protein sequence ID" value="KAE9634970.1"/>
    <property type="molecule type" value="Genomic_DNA"/>
</dbReference>
<dbReference type="Proteomes" id="UP000483018">
    <property type="component" value="Unassembled WGS sequence"/>
</dbReference>
<dbReference type="RefSeq" id="WP_158740056.1">
    <property type="nucleotide sequence ID" value="NZ_JAFBEP010000007.1"/>
</dbReference>
<reference evidence="1 2" key="1">
    <citation type="submission" date="2019-12" db="EMBL/GenBank/DDBJ databases">
        <title>Defluviitalea raffinosedens, isolated from a biogas fermenter, genome sequencing and characterization.</title>
        <authorList>
            <person name="Rettenmaier R."/>
            <person name="Schneider M."/>
            <person name="Neuhaus K."/>
            <person name="Liebl W."/>
            <person name="Zverlov V."/>
        </authorList>
    </citation>
    <scope>NUCLEOTIDE SEQUENCE [LARGE SCALE GENOMIC DNA]</scope>
    <source>
        <strain evidence="1 2">249c-K6</strain>
    </source>
</reference>
<organism evidence="1 2">
    <name type="scientific">Defluviitalea raffinosedens</name>
    <dbReference type="NCBI Taxonomy" id="1450156"/>
    <lineage>
        <taxon>Bacteria</taxon>
        <taxon>Bacillati</taxon>
        <taxon>Bacillota</taxon>
        <taxon>Clostridia</taxon>
        <taxon>Lachnospirales</taxon>
        <taxon>Defluviitaleaceae</taxon>
        <taxon>Defluviitalea</taxon>
    </lineage>
</organism>
<keyword evidence="2" id="KW-1185">Reference proteome</keyword>
<protein>
    <submittedName>
        <fullName evidence="1">Uncharacterized protein</fullName>
    </submittedName>
</protein>
<comment type="caution">
    <text evidence="1">The sequence shown here is derived from an EMBL/GenBank/DDBJ whole genome shotgun (WGS) entry which is preliminary data.</text>
</comment>
<proteinExistence type="predicted"/>
<evidence type="ECO:0000313" key="2">
    <source>
        <dbReference type="Proteomes" id="UP000483018"/>
    </source>
</evidence>
<name>A0A7C8HGZ6_9FIRM</name>
<gene>
    <name evidence="1" type="ORF">GND95_06565</name>
</gene>
<sequence>MGDSRSYEEIKEDAIDKQKHAIQELFKNHSPELKEKIIESITDRQEMIDYIDTHME</sequence>
<accession>A0A7C8HGZ6</accession>
<dbReference type="AlphaFoldDB" id="A0A7C8HGZ6"/>
<evidence type="ECO:0000313" key="1">
    <source>
        <dbReference type="EMBL" id="KAE9634970.1"/>
    </source>
</evidence>